<gene>
    <name evidence="2" type="ORF">EPHNCH_1226</name>
</gene>
<proteinExistence type="predicted"/>
<keyword evidence="1" id="KW-0812">Transmembrane</keyword>
<keyword evidence="1" id="KW-0472">Membrane</keyword>
<name>A0A0F3N5S1_ANAPH</name>
<dbReference type="PATRIC" id="fig|1359161.3.peg.1395"/>
<reference evidence="2 3" key="1">
    <citation type="submission" date="2015-01" db="EMBL/GenBank/DDBJ databases">
        <title>Genome Sequencing of Rickettsiales.</title>
        <authorList>
            <person name="Daugherty S.C."/>
            <person name="Su Q."/>
            <person name="Abolude K."/>
            <person name="Beier-Sexton M."/>
            <person name="Carlyon J.A."/>
            <person name="Carter R."/>
            <person name="Day N.P."/>
            <person name="Dumler S.J."/>
            <person name="Dyachenko V."/>
            <person name="Godinez A."/>
            <person name="Kurtti T.J."/>
            <person name="Lichay M."/>
            <person name="Mullins K.E."/>
            <person name="Ott S."/>
            <person name="Pappas-Brown V."/>
            <person name="Paris D.H."/>
            <person name="Patel P."/>
            <person name="Richards A.L."/>
            <person name="Sadzewicz L."/>
            <person name="Sears K."/>
            <person name="Seidman D."/>
            <person name="Sengamalay N."/>
            <person name="Stenos J."/>
            <person name="Tallon L.J."/>
            <person name="Vincent G."/>
            <person name="Fraser C.M."/>
            <person name="Munderloh U."/>
            <person name="Dunning-Hotopp J.C."/>
        </authorList>
    </citation>
    <scope>NUCLEOTIDE SEQUENCE [LARGE SCALE GENOMIC DNA]</scope>
    <source>
        <strain evidence="2 3">NCH-1</strain>
    </source>
</reference>
<dbReference type="EMBL" id="LANT01000008">
    <property type="protein sequence ID" value="KJV63061.1"/>
    <property type="molecule type" value="Genomic_DNA"/>
</dbReference>
<feature type="transmembrane region" description="Helical" evidence="1">
    <location>
        <begin position="21"/>
        <end position="39"/>
    </location>
</feature>
<sequence length="40" mass="4635">MACIFCENRGLIYLFNLLERLSWVILMVPCIAMVIHMCSS</sequence>
<keyword evidence="1" id="KW-1133">Transmembrane helix</keyword>
<evidence type="ECO:0000313" key="2">
    <source>
        <dbReference type="EMBL" id="KJV63061.1"/>
    </source>
</evidence>
<dbReference type="AlphaFoldDB" id="A0A0F3N5S1"/>
<evidence type="ECO:0000256" key="1">
    <source>
        <dbReference type="SAM" id="Phobius"/>
    </source>
</evidence>
<organism evidence="2 3">
    <name type="scientific">Anaplasma phagocytophilum str. NCH-1</name>
    <dbReference type="NCBI Taxonomy" id="1359161"/>
    <lineage>
        <taxon>Bacteria</taxon>
        <taxon>Pseudomonadati</taxon>
        <taxon>Pseudomonadota</taxon>
        <taxon>Alphaproteobacteria</taxon>
        <taxon>Rickettsiales</taxon>
        <taxon>Anaplasmataceae</taxon>
        <taxon>Anaplasma</taxon>
        <taxon>phagocytophilum group</taxon>
    </lineage>
</organism>
<protein>
    <submittedName>
        <fullName evidence="2">Putative membrane protein</fullName>
    </submittedName>
</protein>
<accession>A0A0F3N5S1</accession>
<evidence type="ECO:0000313" key="3">
    <source>
        <dbReference type="Proteomes" id="UP000033754"/>
    </source>
</evidence>
<comment type="caution">
    <text evidence="2">The sequence shown here is derived from an EMBL/GenBank/DDBJ whole genome shotgun (WGS) entry which is preliminary data.</text>
</comment>
<dbReference type="Proteomes" id="UP000033754">
    <property type="component" value="Unassembled WGS sequence"/>
</dbReference>